<feature type="compositionally biased region" description="Basic and acidic residues" evidence="6">
    <location>
        <begin position="553"/>
        <end position="565"/>
    </location>
</feature>
<dbReference type="InterPro" id="IPR001841">
    <property type="entry name" value="Znf_RING"/>
</dbReference>
<dbReference type="Proteomes" id="UP001465976">
    <property type="component" value="Unassembled WGS sequence"/>
</dbReference>
<feature type="compositionally biased region" description="Low complexity" evidence="6">
    <location>
        <begin position="448"/>
        <end position="469"/>
    </location>
</feature>
<dbReference type="PROSITE" id="PS00518">
    <property type="entry name" value="ZF_RING_1"/>
    <property type="match status" value="1"/>
</dbReference>
<feature type="region of interest" description="Disordered" evidence="6">
    <location>
        <begin position="262"/>
        <end position="351"/>
    </location>
</feature>
<feature type="coiled-coil region" evidence="5">
    <location>
        <begin position="138"/>
        <end position="165"/>
    </location>
</feature>
<keyword evidence="1" id="KW-0479">Metal-binding</keyword>
<dbReference type="InterPro" id="IPR013083">
    <property type="entry name" value="Znf_RING/FYVE/PHD"/>
</dbReference>
<evidence type="ECO:0000256" key="6">
    <source>
        <dbReference type="SAM" id="MobiDB-lite"/>
    </source>
</evidence>
<feature type="compositionally biased region" description="Polar residues" evidence="6">
    <location>
        <begin position="672"/>
        <end position="682"/>
    </location>
</feature>
<evidence type="ECO:0000256" key="1">
    <source>
        <dbReference type="ARBA" id="ARBA00022723"/>
    </source>
</evidence>
<keyword evidence="2 4" id="KW-0863">Zinc-finger</keyword>
<dbReference type="PROSITE" id="PS50089">
    <property type="entry name" value="ZF_RING_2"/>
    <property type="match status" value="1"/>
</dbReference>
<accession>A0ABR3FJ70</accession>
<comment type="caution">
    <text evidence="8">The sequence shown here is derived from an EMBL/GenBank/DDBJ whole genome shotgun (WGS) entry which is preliminary data.</text>
</comment>
<feature type="compositionally biased region" description="Pro residues" evidence="6">
    <location>
        <begin position="470"/>
        <end position="482"/>
    </location>
</feature>
<evidence type="ECO:0000256" key="4">
    <source>
        <dbReference type="PROSITE-ProRule" id="PRU00175"/>
    </source>
</evidence>
<dbReference type="InterPro" id="IPR017907">
    <property type="entry name" value="Znf_RING_CS"/>
</dbReference>
<feature type="domain" description="RING-type" evidence="7">
    <location>
        <begin position="10"/>
        <end position="50"/>
    </location>
</feature>
<evidence type="ECO:0000256" key="3">
    <source>
        <dbReference type="ARBA" id="ARBA00022833"/>
    </source>
</evidence>
<evidence type="ECO:0000256" key="2">
    <source>
        <dbReference type="ARBA" id="ARBA00022771"/>
    </source>
</evidence>
<proteinExistence type="predicted"/>
<keyword evidence="5" id="KW-0175">Coiled coil</keyword>
<dbReference type="SMART" id="SM00184">
    <property type="entry name" value="RING"/>
    <property type="match status" value="1"/>
</dbReference>
<dbReference type="Pfam" id="PF13639">
    <property type="entry name" value="zf-RING_2"/>
    <property type="match status" value="1"/>
</dbReference>
<feature type="compositionally biased region" description="Low complexity" evidence="6">
    <location>
        <begin position="304"/>
        <end position="313"/>
    </location>
</feature>
<feature type="compositionally biased region" description="Low complexity" evidence="6">
    <location>
        <begin position="490"/>
        <end position="503"/>
    </location>
</feature>
<feature type="compositionally biased region" description="Basic and acidic residues" evidence="6">
    <location>
        <begin position="504"/>
        <end position="533"/>
    </location>
</feature>
<evidence type="ECO:0000256" key="5">
    <source>
        <dbReference type="SAM" id="Coils"/>
    </source>
</evidence>
<dbReference type="EMBL" id="JBAHYK010000305">
    <property type="protein sequence ID" value="KAL0575426.1"/>
    <property type="molecule type" value="Genomic_DNA"/>
</dbReference>
<keyword evidence="3" id="KW-0862">Zinc</keyword>
<feature type="region of interest" description="Disordered" evidence="6">
    <location>
        <begin position="414"/>
        <end position="682"/>
    </location>
</feature>
<organism evidence="8 9">
    <name type="scientific">Marasmius crinis-equi</name>
    <dbReference type="NCBI Taxonomy" id="585013"/>
    <lineage>
        <taxon>Eukaryota</taxon>
        <taxon>Fungi</taxon>
        <taxon>Dikarya</taxon>
        <taxon>Basidiomycota</taxon>
        <taxon>Agaricomycotina</taxon>
        <taxon>Agaricomycetes</taxon>
        <taxon>Agaricomycetidae</taxon>
        <taxon>Agaricales</taxon>
        <taxon>Marasmiineae</taxon>
        <taxon>Marasmiaceae</taxon>
        <taxon>Marasmius</taxon>
    </lineage>
</organism>
<feature type="compositionally biased region" description="Low complexity" evidence="6">
    <location>
        <begin position="572"/>
        <end position="589"/>
    </location>
</feature>
<gene>
    <name evidence="8" type="ORF">V5O48_006542</name>
</gene>
<reference evidence="8 9" key="1">
    <citation type="submission" date="2024-02" db="EMBL/GenBank/DDBJ databases">
        <title>A draft genome for the cacao thread blight pathogen Marasmius crinis-equi.</title>
        <authorList>
            <person name="Cohen S.P."/>
            <person name="Baruah I.K."/>
            <person name="Amoako-Attah I."/>
            <person name="Bukari Y."/>
            <person name="Meinhardt L.W."/>
            <person name="Bailey B.A."/>
        </authorList>
    </citation>
    <scope>NUCLEOTIDE SEQUENCE [LARGE SCALE GENOMIC DNA]</scope>
    <source>
        <strain evidence="8 9">GH-76</strain>
    </source>
</reference>
<protein>
    <recommendedName>
        <fullName evidence="7">RING-type domain-containing protein</fullName>
    </recommendedName>
</protein>
<evidence type="ECO:0000259" key="7">
    <source>
        <dbReference type="PROSITE" id="PS50089"/>
    </source>
</evidence>
<keyword evidence="9" id="KW-1185">Reference proteome</keyword>
<dbReference type="Gene3D" id="3.30.40.10">
    <property type="entry name" value="Zinc/RING finger domain, C3HC4 (zinc finger)"/>
    <property type="match status" value="1"/>
</dbReference>
<evidence type="ECO:0000313" key="8">
    <source>
        <dbReference type="EMBL" id="KAL0575426.1"/>
    </source>
</evidence>
<evidence type="ECO:0000313" key="9">
    <source>
        <dbReference type="Proteomes" id="UP001465976"/>
    </source>
</evidence>
<name>A0ABR3FJ70_9AGAR</name>
<dbReference type="SUPFAM" id="SSF57850">
    <property type="entry name" value="RING/U-box"/>
    <property type="match status" value="1"/>
</dbReference>
<feature type="compositionally biased region" description="Low complexity" evidence="6">
    <location>
        <begin position="334"/>
        <end position="348"/>
    </location>
</feature>
<feature type="compositionally biased region" description="Polar residues" evidence="6">
    <location>
        <begin position="414"/>
        <end position="423"/>
    </location>
</feature>
<sequence length="682" mass="74423">MLCLSTGSACDVCLEPFGGELKAPSALECGHVFCTGCLNQITRTSCPLCRKSYDPRRSIELIADVDGAPRISESRPYFDRIAKAVVDGCDESTVKHLVEECRSFIKDQPRSREFEDFRVVVRMFGHIYDTKVNLKQTKRKSRDDAVKSQEELVKLQEEFLQHKENMKLEIERLRSTELSLYRDLSRVQQDNIDLRKLVSDDNDSLQEQLRNLRVGAHHDKALPPSKSLLNISPEKEELKLKGSSLMDEGYFLSPLPDFEPGKLFPSPQVEAGPLTSETTTPAIPIPPPLPIHSVRRPPLPTPPSSARSPSLLSMTAPGKSNMQAEYFPHPIPPISVSSPRSSPPGDSIQDTQTGFFPHPIPPVPISSHSEREVNPIPSQDWVVSSVPDNQEPVVYRQAGPDRLRSRFMSIMHDSSPTISSSMPNLAGEHFFSNTPSRGDKSPLPVPSPGASSSRPVSSSRSLDSASLDPPSSPQPISLPPVKPIATVTPSSSYSQASLAAAAQEDARRQRRFQEEGERRRKDSERSREGKEGSRTPAGSPPREVLDARPANEAPRDGDRSAETRRPSRKHSYSSGHQYSSSSGYHQSSGNPSPLGPHGQQESASFNKAYEGRSNSSTRPVTSPSKPPPPPPPTQQLKGTATVGATAPRDPPAYRPSTYSSMGTSKGKAASAILSNQSGVPVA</sequence>
<feature type="compositionally biased region" description="Pro residues" evidence="6">
    <location>
        <begin position="624"/>
        <end position="633"/>
    </location>
</feature>